<organism evidence="3 4">
    <name type="scientific">Sphingomonas ginkgonis</name>
    <dbReference type="NCBI Taxonomy" id="2315330"/>
    <lineage>
        <taxon>Bacteria</taxon>
        <taxon>Pseudomonadati</taxon>
        <taxon>Pseudomonadota</taxon>
        <taxon>Alphaproteobacteria</taxon>
        <taxon>Sphingomonadales</taxon>
        <taxon>Sphingomonadaceae</taxon>
        <taxon>Sphingomonas</taxon>
    </lineage>
</organism>
<reference evidence="3 4" key="1">
    <citation type="submission" date="2018-12" db="EMBL/GenBank/DDBJ databases">
        <title>Sphingomonas sp. HMF7854 Genome sequencing and assembly.</title>
        <authorList>
            <person name="Cha I."/>
            <person name="Kang H."/>
            <person name="Kim H."/>
            <person name="Kang J."/>
            <person name="Joh K."/>
        </authorList>
    </citation>
    <scope>NUCLEOTIDE SEQUENCE [LARGE SCALE GENOMIC DNA]</scope>
    <source>
        <strain evidence="3 4">HMF7854</strain>
    </source>
</reference>
<dbReference type="SUPFAM" id="SSF141371">
    <property type="entry name" value="PilZ domain-like"/>
    <property type="match status" value="1"/>
</dbReference>
<proteinExistence type="predicted"/>
<evidence type="ECO:0000313" key="4">
    <source>
        <dbReference type="Proteomes" id="UP000274661"/>
    </source>
</evidence>
<dbReference type="Proteomes" id="UP000274661">
    <property type="component" value="Unassembled WGS sequence"/>
</dbReference>
<dbReference type="AlphaFoldDB" id="A0A3R9WNE8"/>
<gene>
    <name evidence="3" type="ORF">HMF7854_06480</name>
</gene>
<feature type="region of interest" description="Disordered" evidence="1">
    <location>
        <begin position="96"/>
        <end position="122"/>
    </location>
</feature>
<evidence type="ECO:0000256" key="1">
    <source>
        <dbReference type="SAM" id="MobiDB-lite"/>
    </source>
</evidence>
<accession>A0A3R9WNE8</accession>
<sequence>MDQIGSVQNRRSRRSNVFMTATLEFSGASLDVKLRNLSAEGALVESEHLPVDGAAVVFRRQELSVAGRVAWTRGKQAGIAFDSNLAPEAVLRHIPSPKPRVTPEFRRPGLSSRQLTSEERKLGSDWMWRPGFDLPGE</sequence>
<dbReference type="Gene3D" id="2.40.10.220">
    <property type="entry name" value="predicted glycosyltransferase like domains"/>
    <property type="match status" value="1"/>
</dbReference>
<evidence type="ECO:0000259" key="2">
    <source>
        <dbReference type="Pfam" id="PF07238"/>
    </source>
</evidence>
<protein>
    <submittedName>
        <fullName evidence="3">PilZ domain-containing protein</fullName>
    </submittedName>
</protein>
<evidence type="ECO:0000313" key="3">
    <source>
        <dbReference type="EMBL" id="RST30516.1"/>
    </source>
</evidence>
<feature type="domain" description="PilZ" evidence="2">
    <location>
        <begin position="8"/>
        <end position="88"/>
    </location>
</feature>
<dbReference type="OrthoDB" id="7391081at2"/>
<dbReference type="Pfam" id="PF07238">
    <property type="entry name" value="PilZ"/>
    <property type="match status" value="1"/>
</dbReference>
<dbReference type="EMBL" id="RWJF01000001">
    <property type="protein sequence ID" value="RST30516.1"/>
    <property type="molecule type" value="Genomic_DNA"/>
</dbReference>
<name>A0A3R9WNE8_9SPHN</name>
<dbReference type="GO" id="GO:0035438">
    <property type="term" value="F:cyclic-di-GMP binding"/>
    <property type="evidence" value="ECO:0007669"/>
    <property type="project" value="InterPro"/>
</dbReference>
<keyword evidence="4" id="KW-1185">Reference proteome</keyword>
<comment type="caution">
    <text evidence="3">The sequence shown here is derived from an EMBL/GenBank/DDBJ whole genome shotgun (WGS) entry which is preliminary data.</text>
</comment>
<dbReference type="InterPro" id="IPR009875">
    <property type="entry name" value="PilZ_domain"/>
</dbReference>
<dbReference type="RefSeq" id="WP_126718348.1">
    <property type="nucleotide sequence ID" value="NZ_RWJF01000001.1"/>
</dbReference>